<dbReference type="HAMAP" id="MF_01987">
    <property type="entry name" value="Ribokinase"/>
    <property type="match status" value="1"/>
</dbReference>
<dbReference type="GO" id="GO:0005524">
    <property type="term" value="F:ATP binding"/>
    <property type="evidence" value="ECO:0007669"/>
    <property type="project" value="UniProtKB-UniRule"/>
</dbReference>
<keyword evidence="12" id="KW-0963">Cytoplasm</keyword>
<dbReference type="GO" id="GO:2001059">
    <property type="term" value="P:D-tagatose 6-phosphate catabolic process"/>
    <property type="evidence" value="ECO:0007669"/>
    <property type="project" value="UniProtKB-UniPathway"/>
</dbReference>
<dbReference type="InterPro" id="IPR017583">
    <property type="entry name" value="Tagatose/fructose_Pkinase"/>
</dbReference>
<dbReference type="Gene3D" id="3.40.1190.20">
    <property type="match status" value="1"/>
</dbReference>
<keyword evidence="5 12" id="KW-0479">Metal-binding</keyword>
<dbReference type="PIRSF" id="PIRSF000535">
    <property type="entry name" value="1PFK/6PFK/LacC"/>
    <property type="match status" value="1"/>
</dbReference>
<feature type="binding site" evidence="12">
    <location>
        <position position="279"/>
    </location>
    <ligand>
        <name>ATP</name>
        <dbReference type="ChEBI" id="CHEBI:30616"/>
    </ligand>
</feature>
<dbReference type="InterPro" id="IPR002139">
    <property type="entry name" value="Ribo/fructo_kinase"/>
</dbReference>
<comment type="caution">
    <text evidence="15">The sequence shown here is derived from an EMBL/GenBank/DDBJ whole genome shotgun (WGS) entry which is preliminary data.</text>
</comment>
<evidence type="ECO:0000256" key="13">
    <source>
        <dbReference type="PIRNR" id="PIRNR000535"/>
    </source>
</evidence>
<comment type="catalytic activity">
    <reaction evidence="12">
        <text>D-ribose + ATP = D-ribose 5-phosphate + ADP + H(+)</text>
        <dbReference type="Rhea" id="RHEA:13697"/>
        <dbReference type="ChEBI" id="CHEBI:15378"/>
        <dbReference type="ChEBI" id="CHEBI:30616"/>
        <dbReference type="ChEBI" id="CHEBI:47013"/>
        <dbReference type="ChEBI" id="CHEBI:78346"/>
        <dbReference type="ChEBI" id="CHEBI:456216"/>
        <dbReference type="EC" id="2.7.1.15"/>
    </reaction>
</comment>
<dbReference type="GO" id="GO:0004747">
    <property type="term" value="F:ribokinase activity"/>
    <property type="evidence" value="ECO:0007669"/>
    <property type="project" value="UniProtKB-UniRule"/>
</dbReference>
<feature type="binding site" evidence="12">
    <location>
        <position position="249"/>
    </location>
    <ligand>
        <name>K(+)</name>
        <dbReference type="ChEBI" id="CHEBI:29103"/>
    </ligand>
</feature>
<feature type="binding site" evidence="12">
    <location>
        <position position="288"/>
    </location>
    <ligand>
        <name>K(+)</name>
        <dbReference type="ChEBI" id="CHEBI:29103"/>
    </ligand>
</feature>
<dbReference type="GO" id="GO:0019303">
    <property type="term" value="P:D-ribose catabolic process"/>
    <property type="evidence" value="ECO:0007669"/>
    <property type="project" value="UniProtKB-UniRule"/>
</dbReference>
<dbReference type="PRINTS" id="PR00990">
    <property type="entry name" value="RIBOKINASE"/>
</dbReference>
<evidence type="ECO:0000313" key="16">
    <source>
        <dbReference type="Proteomes" id="UP000632659"/>
    </source>
</evidence>
<dbReference type="InterPro" id="IPR011611">
    <property type="entry name" value="PfkB_dom"/>
</dbReference>
<evidence type="ECO:0000256" key="6">
    <source>
        <dbReference type="ARBA" id="ARBA00022741"/>
    </source>
</evidence>
<dbReference type="Proteomes" id="UP000632659">
    <property type="component" value="Unassembled WGS sequence"/>
</dbReference>
<comment type="subcellular location">
    <subcellularLocation>
        <location evidence="12">Cytoplasm</location>
    </subcellularLocation>
</comment>
<dbReference type="PROSITE" id="PS00583">
    <property type="entry name" value="PFKB_KINASES_1"/>
    <property type="match status" value="1"/>
</dbReference>
<reference evidence="15" key="1">
    <citation type="submission" date="2020-08" db="EMBL/GenBank/DDBJ databases">
        <title>Genome public.</title>
        <authorList>
            <person name="Liu C."/>
            <person name="Sun Q."/>
        </authorList>
    </citation>
    <scope>NUCLEOTIDE SEQUENCE</scope>
    <source>
        <strain evidence="15">NSJ-15</strain>
    </source>
</reference>
<evidence type="ECO:0000313" key="15">
    <source>
        <dbReference type="EMBL" id="MBC8611663.1"/>
    </source>
</evidence>
<dbReference type="InterPro" id="IPR011877">
    <property type="entry name" value="Ribokinase"/>
</dbReference>
<feature type="binding site" evidence="12">
    <location>
        <position position="251"/>
    </location>
    <ligand>
        <name>K(+)</name>
        <dbReference type="ChEBI" id="CHEBI:29103"/>
    </ligand>
</feature>
<evidence type="ECO:0000256" key="4">
    <source>
        <dbReference type="ARBA" id="ARBA00022679"/>
    </source>
</evidence>
<evidence type="ECO:0000259" key="14">
    <source>
        <dbReference type="Pfam" id="PF00294"/>
    </source>
</evidence>
<feature type="binding site" evidence="12">
    <location>
        <begin position="40"/>
        <end position="44"/>
    </location>
    <ligand>
        <name>substrate</name>
    </ligand>
</feature>
<comment type="function">
    <text evidence="12">Catalyzes the phosphorylation of ribose at O-5 in a reaction requiring ATP and magnesium. The resulting D-ribose-5-phosphate can then be used either for sythesis of nucleotides, histidine, and tryptophan, or as a component of the pentose phosphate pathway.</text>
</comment>
<dbReference type="PANTHER" id="PTHR10584">
    <property type="entry name" value="SUGAR KINASE"/>
    <property type="match status" value="1"/>
</dbReference>
<dbReference type="GO" id="GO:0005829">
    <property type="term" value="C:cytosol"/>
    <property type="evidence" value="ECO:0007669"/>
    <property type="project" value="TreeGrafter"/>
</dbReference>
<feature type="binding site" evidence="12">
    <location>
        <begin position="12"/>
        <end position="14"/>
    </location>
    <ligand>
        <name>substrate</name>
    </ligand>
</feature>
<comment type="subunit">
    <text evidence="12">Homodimer.</text>
</comment>
<dbReference type="GO" id="GO:0009024">
    <property type="term" value="F:tagatose-6-phosphate kinase activity"/>
    <property type="evidence" value="ECO:0007669"/>
    <property type="project" value="UniProtKB-EC"/>
</dbReference>
<dbReference type="PANTHER" id="PTHR10584:SF166">
    <property type="entry name" value="RIBOKINASE"/>
    <property type="match status" value="1"/>
</dbReference>
<name>A0A8J6PF17_9FIRM</name>
<feature type="binding site" evidence="12">
    <location>
        <begin position="254"/>
        <end position="255"/>
    </location>
    <ligand>
        <name>ATP</name>
        <dbReference type="ChEBI" id="CHEBI:30616"/>
    </ligand>
</feature>
<comment type="similarity">
    <text evidence="12">Belongs to the carbohydrate kinase PfkB family. Ribokinase subfamily.</text>
</comment>
<proteinExistence type="inferred from homology"/>
<keyword evidence="11 12" id="KW-0119">Carbohydrate metabolism</keyword>
<feature type="binding site" evidence="12">
    <location>
        <begin position="222"/>
        <end position="227"/>
    </location>
    <ligand>
        <name>ATP</name>
        <dbReference type="ChEBI" id="CHEBI:30616"/>
    </ligand>
</feature>
<evidence type="ECO:0000256" key="2">
    <source>
        <dbReference type="ARBA" id="ARBA00012035"/>
    </source>
</evidence>
<comment type="similarity">
    <text evidence="13">Belongs to the carbohydrate kinase PfkB family. LacC subfamily.</text>
</comment>
<accession>A0A8J6PF17</accession>
<dbReference type="AlphaFoldDB" id="A0A8J6PF17"/>
<dbReference type="NCBIfam" id="TIGR02152">
    <property type="entry name" value="D_ribokin_bact"/>
    <property type="match status" value="1"/>
</dbReference>
<keyword evidence="4 12" id="KW-0808">Transferase</keyword>
<dbReference type="UniPathway" id="UPA00916">
    <property type="reaction ID" value="UER00889"/>
</dbReference>
<organism evidence="15 16">
    <name type="scientific">Massiliimalia timonensis</name>
    <dbReference type="NCBI Taxonomy" id="1987501"/>
    <lineage>
        <taxon>Bacteria</taxon>
        <taxon>Bacillati</taxon>
        <taxon>Bacillota</taxon>
        <taxon>Clostridia</taxon>
        <taxon>Eubacteriales</taxon>
        <taxon>Oscillospiraceae</taxon>
        <taxon>Massiliimalia</taxon>
    </lineage>
</organism>
<comment type="caution">
    <text evidence="12">Lacks conserved residue(s) required for the propagation of feature annotation.</text>
</comment>
<evidence type="ECO:0000256" key="9">
    <source>
        <dbReference type="ARBA" id="ARBA00022842"/>
    </source>
</evidence>
<evidence type="ECO:0000256" key="1">
    <source>
        <dbReference type="ARBA" id="ARBA00005380"/>
    </source>
</evidence>
<dbReference type="Pfam" id="PF00294">
    <property type="entry name" value="PfkB"/>
    <property type="match status" value="1"/>
</dbReference>
<keyword evidence="16" id="KW-1185">Reference proteome</keyword>
<dbReference type="InterPro" id="IPR002173">
    <property type="entry name" value="Carboh/pur_kinase_PfkB_CS"/>
</dbReference>
<evidence type="ECO:0000256" key="5">
    <source>
        <dbReference type="ARBA" id="ARBA00022723"/>
    </source>
</evidence>
<keyword evidence="6 12" id="KW-0547">Nucleotide-binding</keyword>
<comment type="cofactor">
    <cofactor evidence="12">
        <name>Mg(2+)</name>
        <dbReference type="ChEBI" id="CHEBI:18420"/>
    </cofactor>
    <text evidence="12">Requires a divalent cation, most likely magnesium in vivo, as an electrophilic catalyst to aid phosphoryl group transfer. It is the chelate of the metal and the nucleotide that is the actual substrate.</text>
</comment>
<protein>
    <recommendedName>
        <fullName evidence="3 12">Ribokinase</fullName>
        <shortName evidence="12">RK</shortName>
        <ecNumber evidence="2 12">2.7.1.15</ecNumber>
    </recommendedName>
</protein>
<evidence type="ECO:0000256" key="7">
    <source>
        <dbReference type="ARBA" id="ARBA00022777"/>
    </source>
</evidence>
<comment type="activity regulation">
    <text evidence="12">Activated by a monovalent cation that binds near, but not in, the active site. The most likely occupant of the site in vivo is potassium. Ion binding induces a conformational change that may alter substrate affinity.</text>
</comment>
<dbReference type="EC" id="2.7.1.15" evidence="2 12"/>
<comment type="pathway">
    <text evidence="13">Carbohydrate metabolism; D-tagatose 6-phosphate degradation; D-glyceraldehyde 3-phosphate and glycerone phosphate from D-tagatose 6-phosphate: step 1/2.</text>
</comment>
<dbReference type="UniPathway" id="UPA00704">
    <property type="reaction ID" value="UER00715"/>
</dbReference>
<gene>
    <name evidence="12 15" type="primary">rbsK</name>
    <name evidence="15" type="ORF">H8702_11235</name>
</gene>
<feature type="binding site" evidence="12">
    <location>
        <position position="255"/>
    </location>
    <ligand>
        <name>substrate</name>
    </ligand>
</feature>
<dbReference type="GO" id="GO:0046872">
    <property type="term" value="F:metal ion binding"/>
    <property type="evidence" value="ECO:0007669"/>
    <property type="project" value="UniProtKB-KW"/>
</dbReference>
<evidence type="ECO:0000256" key="3">
    <source>
        <dbReference type="ARBA" id="ARBA00016943"/>
    </source>
</evidence>
<feature type="binding site" evidence="12">
    <location>
        <position position="140"/>
    </location>
    <ligand>
        <name>substrate</name>
    </ligand>
</feature>
<keyword evidence="8 12" id="KW-0067">ATP-binding</keyword>
<keyword evidence="9 12" id="KW-0460">Magnesium</keyword>
<evidence type="ECO:0000256" key="8">
    <source>
        <dbReference type="ARBA" id="ARBA00022840"/>
    </source>
</evidence>
<feature type="binding site" evidence="12">
    <location>
        <position position="187"/>
    </location>
    <ligand>
        <name>ATP</name>
        <dbReference type="ChEBI" id="CHEBI:30616"/>
    </ligand>
</feature>
<keyword evidence="7 12" id="KW-0418">Kinase</keyword>
<feature type="domain" description="Carbohydrate kinase PfkB" evidence="14">
    <location>
        <begin position="3"/>
        <end position="297"/>
    </location>
</feature>
<evidence type="ECO:0000256" key="11">
    <source>
        <dbReference type="ARBA" id="ARBA00023277"/>
    </source>
</evidence>
<comment type="similarity">
    <text evidence="1">Belongs to the carbohydrate kinase pfkB family.</text>
</comment>
<dbReference type="InterPro" id="IPR029056">
    <property type="entry name" value="Ribokinase-like"/>
</dbReference>
<evidence type="ECO:0000256" key="10">
    <source>
        <dbReference type="ARBA" id="ARBA00022958"/>
    </source>
</evidence>
<comment type="pathway">
    <text evidence="12">Carbohydrate metabolism; D-ribose degradation; D-ribose 5-phosphate from beta-D-ribopyranose: step 2/2.</text>
</comment>
<comment type="catalytic activity">
    <reaction evidence="13">
        <text>D-tagatofuranose 6-phosphate + ATP = D-tagatofuranose 1,6-bisphosphate + ADP + H(+)</text>
        <dbReference type="Rhea" id="RHEA:12420"/>
        <dbReference type="ChEBI" id="CHEBI:15378"/>
        <dbReference type="ChEBI" id="CHEBI:30616"/>
        <dbReference type="ChEBI" id="CHEBI:58694"/>
        <dbReference type="ChEBI" id="CHEBI:58695"/>
        <dbReference type="ChEBI" id="CHEBI:456216"/>
        <dbReference type="EC" id="2.7.1.144"/>
    </reaction>
</comment>
<dbReference type="CDD" id="cd01174">
    <property type="entry name" value="ribokinase"/>
    <property type="match status" value="1"/>
</dbReference>
<feature type="binding site" evidence="12">
    <location>
        <position position="290"/>
    </location>
    <ligand>
        <name>K(+)</name>
        <dbReference type="ChEBI" id="CHEBI:29103"/>
    </ligand>
</feature>
<dbReference type="EMBL" id="JACRTL010000007">
    <property type="protein sequence ID" value="MBC8611663.1"/>
    <property type="molecule type" value="Genomic_DNA"/>
</dbReference>
<sequence length="308" mass="32038">MKKKIVVLGSLNTDFVADVSRLPVEGESMLANGFGIVPGGKGANQACTLSKLGVDVTMLGAIGKDGNGQMMKDNLEKSGVDCSHLLESDVPTGIAMITVFPNGNNSIVVAQGANMEVDCAYIDKNLKLLADCDALVLQLEIPLETVAYAAKKAKELGKLVILDPAPAPAPETLPKGLFETVDLVKPNETELAILTGMPGAAKNPAPAAARLKEMGAKEVLVTLGGEGSYLSLADGTEYRVAPKQVPVVDTTAAGDAFTASVAIQLAEGKPLTEAAEFANKVSSIVVTRKGAQSSIPTMEEVLSYHFDD</sequence>
<keyword evidence="10 12" id="KW-0630">Potassium</keyword>
<feature type="binding site" evidence="12">
    <location>
        <position position="285"/>
    </location>
    <ligand>
        <name>K(+)</name>
        <dbReference type="ChEBI" id="CHEBI:29103"/>
    </ligand>
</feature>
<dbReference type="GO" id="GO:0005988">
    <property type="term" value="P:lactose metabolic process"/>
    <property type="evidence" value="ECO:0007669"/>
    <property type="project" value="UniProtKB-KW"/>
</dbReference>
<dbReference type="SUPFAM" id="SSF53613">
    <property type="entry name" value="Ribokinase-like"/>
    <property type="match status" value="1"/>
</dbReference>
<evidence type="ECO:0000256" key="12">
    <source>
        <dbReference type="HAMAP-Rule" id="MF_01987"/>
    </source>
</evidence>
<keyword evidence="13" id="KW-0423">Lactose metabolism</keyword>
<feature type="binding site" evidence="12">
    <location>
        <position position="294"/>
    </location>
    <ligand>
        <name>K(+)</name>
        <dbReference type="ChEBI" id="CHEBI:29103"/>
    </ligand>
</feature>
<feature type="active site" description="Proton acceptor" evidence="12">
    <location>
        <position position="255"/>
    </location>
</feature>